<feature type="domain" description="GST N-terminal" evidence="2">
    <location>
        <begin position="14"/>
        <end position="92"/>
    </location>
</feature>
<dbReference type="InterPro" id="IPR010987">
    <property type="entry name" value="Glutathione-S-Trfase_C-like"/>
</dbReference>
<dbReference type="Pfam" id="PF02798">
    <property type="entry name" value="GST_N"/>
    <property type="match status" value="1"/>
</dbReference>
<gene>
    <name evidence="4" type="ORF">ATO3_18335</name>
</gene>
<comment type="caution">
    <text evidence="4">The sequence shown here is derived from an EMBL/GenBank/DDBJ whole genome shotgun (WGS) entry which is preliminary data.</text>
</comment>
<dbReference type="RefSeq" id="WP_088651358.1">
    <property type="nucleotide sequence ID" value="NZ_AQQR01000009.1"/>
</dbReference>
<dbReference type="SUPFAM" id="SSF52833">
    <property type="entry name" value="Thioredoxin-like"/>
    <property type="match status" value="1"/>
</dbReference>
<name>A0A225NGD1_9RHOB</name>
<dbReference type="EMBL" id="AQQR01000009">
    <property type="protein sequence ID" value="OWU71438.1"/>
    <property type="molecule type" value="Genomic_DNA"/>
</dbReference>
<dbReference type="PROSITE" id="PS50405">
    <property type="entry name" value="GST_CTER"/>
    <property type="match status" value="1"/>
</dbReference>
<dbReference type="Gene3D" id="3.40.30.10">
    <property type="entry name" value="Glutaredoxin"/>
    <property type="match status" value="1"/>
</dbReference>
<evidence type="ECO:0000256" key="1">
    <source>
        <dbReference type="RuleBase" id="RU003494"/>
    </source>
</evidence>
<evidence type="ECO:0000313" key="4">
    <source>
        <dbReference type="EMBL" id="OWU71438.1"/>
    </source>
</evidence>
<dbReference type="InterPro" id="IPR004045">
    <property type="entry name" value="Glutathione_S-Trfase_N"/>
</dbReference>
<dbReference type="SUPFAM" id="SSF47616">
    <property type="entry name" value="GST C-terminal domain-like"/>
    <property type="match status" value="1"/>
</dbReference>
<dbReference type="Pfam" id="PF00043">
    <property type="entry name" value="GST_C"/>
    <property type="match status" value="1"/>
</dbReference>
<dbReference type="AlphaFoldDB" id="A0A225NGD1"/>
<dbReference type="InterPro" id="IPR036249">
    <property type="entry name" value="Thioredoxin-like_sf"/>
</dbReference>
<accession>A0A225NGD1</accession>
<organism evidence="4 5">
    <name type="scientific">Marinibacterium profundimaris</name>
    <dbReference type="NCBI Taxonomy" id="1679460"/>
    <lineage>
        <taxon>Bacteria</taxon>
        <taxon>Pseudomonadati</taxon>
        <taxon>Pseudomonadota</taxon>
        <taxon>Alphaproteobacteria</taxon>
        <taxon>Rhodobacterales</taxon>
        <taxon>Paracoccaceae</taxon>
        <taxon>Marinibacterium</taxon>
    </lineage>
</organism>
<dbReference type="PANTHER" id="PTHR44051:SF9">
    <property type="entry name" value="GLUTATHIONE S-TRANSFERASE 1"/>
    <property type="match status" value="1"/>
</dbReference>
<dbReference type="OrthoDB" id="9810080at2"/>
<dbReference type="Proteomes" id="UP000215377">
    <property type="component" value="Unassembled WGS sequence"/>
</dbReference>
<dbReference type="CDD" id="cd03207">
    <property type="entry name" value="GST_C_8"/>
    <property type="match status" value="1"/>
</dbReference>
<dbReference type="CDD" id="cd03046">
    <property type="entry name" value="GST_N_GTT1_like"/>
    <property type="match status" value="1"/>
</dbReference>
<proteinExistence type="inferred from homology"/>
<evidence type="ECO:0000259" key="2">
    <source>
        <dbReference type="PROSITE" id="PS50404"/>
    </source>
</evidence>
<reference evidence="4 5" key="1">
    <citation type="submission" date="2013-04" db="EMBL/GenBank/DDBJ databases">
        <title>Oceanicola sp. 22II1-22F33 Genome Sequencing.</title>
        <authorList>
            <person name="Lai Q."/>
            <person name="Li G."/>
            <person name="Shao Z."/>
        </authorList>
    </citation>
    <scope>NUCLEOTIDE SEQUENCE [LARGE SCALE GENOMIC DNA]</scope>
    <source>
        <strain evidence="4 5">22II1-22F33</strain>
    </source>
</reference>
<dbReference type="InterPro" id="IPR040079">
    <property type="entry name" value="Glutathione_S-Trfase"/>
</dbReference>
<evidence type="ECO:0000313" key="5">
    <source>
        <dbReference type="Proteomes" id="UP000215377"/>
    </source>
</evidence>
<dbReference type="InterPro" id="IPR004046">
    <property type="entry name" value="GST_C"/>
</dbReference>
<evidence type="ECO:0000259" key="3">
    <source>
        <dbReference type="PROSITE" id="PS50405"/>
    </source>
</evidence>
<dbReference type="SFLD" id="SFLDG00358">
    <property type="entry name" value="Main_(cytGST)"/>
    <property type="match status" value="1"/>
</dbReference>
<dbReference type="FunFam" id="3.40.30.10:FF:000331">
    <property type="entry name" value="Glutathione S-transferase"/>
    <property type="match status" value="1"/>
</dbReference>
<dbReference type="GO" id="GO:0016740">
    <property type="term" value="F:transferase activity"/>
    <property type="evidence" value="ECO:0007669"/>
    <property type="project" value="UniProtKB-KW"/>
</dbReference>
<dbReference type="Gene3D" id="1.20.1050.10">
    <property type="match status" value="1"/>
</dbReference>
<keyword evidence="5" id="KW-1185">Reference proteome</keyword>
<dbReference type="PROSITE" id="PS50404">
    <property type="entry name" value="GST_NTER"/>
    <property type="match status" value="1"/>
</dbReference>
<comment type="similarity">
    <text evidence="1">Belongs to the GST superfamily.</text>
</comment>
<dbReference type="SFLD" id="SFLDS00019">
    <property type="entry name" value="Glutathione_Transferase_(cytos"/>
    <property type="match status" value="1"/>
</dbReference>
<protein>
    <submittedName>
        <fullName evidence="4">Glutathione S-transferase</fullName>
    </submittedName>
</protein>
<dbReference type="InterPro" id="IPR036282">
    <property type="entry name" value="Glutathione-S-Trfase_C_sf"/>
</dbReference>
<sequence>MSAQASDDLTIWTFDWVPEGPRGYVRDLRLRWACEEAGLSYRTGSVPFDDRGAEHHAHQPFGQVPYLTEGDLGLFESGACLLYLAEKSEALMPRDPRRRADTTSWIISALNSVEMVSVPWWFVGLSSPPENPLDGWLKARLDVLEGVLNTRDWLVGDRFTAADLIMADVLRLPWIRKIGRYPATDAYVRRICARPAFAKAHADQIAHFAAADEQRDARGDS</sequence>
<feature type="domain" description="GST C-terminal" evidence="3">
    <location>
        <begin position="95"/>
        <end position="219"/>
    </location>
</feature>
<dbReference type="PANTHER" id="PTHR44051">
    <property type="entry name" value="GLUTATHIONE S-TRANSFERASE-RELATED"/>
    <property type="match status" value="1"/>
</dbReference>
<keyword evidence="4" id="KW-0808">Transferase</keyword>